<dbReference type="PROSITE" id="PS50932">
    <property type="entry name" value="HTH_LACI_2"/>
    <property type="match status" value="1"/>
</dbReference>
<evidence type="ECO:0000256" key="1">
    <source>
        <dbReference type="ARBA" id="ARBA00023015"/>
    </source>
</evidence>
<evidence type="ECO:0000256" key="3">
    <source>
        <dbReference type="ARBA" id="ARBA00023163"/>
    </source>
</evidence>
<evidence type="ECO:0000256" key="2">
    <source>
        <dbReference type="ARBA" id="ARBA00023125"/>
    </source>
</evidence>
<dbReference type="GO" id="GO:0003700">
    <property type="term" value="F:DNA-binding transcription factor activity"/>
    <property type="evidence" value="ECO:0007669"/>
    <property type="project" value="TreeGrafter"/>
</dbReference>
<keyword evidence="3" id="KW-0804">Transcription</keyword>
<dbReference type="eggNOG" id="COG1609">
    <property type="taxonomic scope" value="Bacteria"/>
</dbReference>
<keyword evidence="2" id="KW-0238">DNA-binding</keyword>
<reference evidence="5 6" key="2">
    <citation type="journal article" date="2010" name="Stand. Genomic Sci.">
        <title>Complete genome sequence of Kribbella flavida type strain (IFO 14399).</title>
        <authorList>
            <person name="Pukall R."/>
            <person name="Lapidus A."/>
            <person name="Glavina Del Rio T."/>
            <person name="Copeland A."/>
            <person name="Tice H."/>
            <person name="Cheng J.-F."/>
            <person name="Lucas S."/>
            <person name="Chen F."/>
            <person name="Nolan M."/>
            <person name="LaButti K."/>
            <person name="Pati A."/>
            <person name="Ivanova N."/>
            <person name="Mavrommatis K."/>
            <person name="Mikhailova N."/>
            <person name="Pitluck S."/>
            <person name="Bruce D."/>
            <person name="Goodwin L."/>
            <person name="Land M."/>
            <person name="Hauser L."/>
            <person name="Chang Y.-J."/>
            <person name="Jeffries C.D."/>
            <person name="Chen A."/>
            <person name="Palaniappan K."/>
            <person name="Chain P."/>
            <person name="Rohde M."/>
            <person name="Goeker M."/>
            <person name="Bristow J."/>
            <person name="Eisen J.A."/>
            <person name="Markowitz V."/>
            <person name="Hugenholtz P."/>
            <person name="Kyrpides N.C."/>
            <person name="Klenk H.-P."/>
            <person name="Brettin T."/>
        </authorList>
    </citation>
    <scope>NUCLEOTIDE SEQUENCE [LARGE SCALE GENOMIC DNA]</scope>
    <source>
        <strain evidence="6">DSM 17836 / JCM 10339 / NBRC 14399</strain>
    </source>
</reference>
<dbReference type="InterPro" id="IPR001761">
    <property type="entry name" value="Peripla_BP/Lac1_sug-bd_dom"/>
</dbReference>
<protein>
    <submittedName>
        <fullName evidence="5">Transcriptional regulator, LacI family</fullName>
    </submittedName>
</protein>
<proteinExistence type="predicted"/>
<dbReference type="Gene3D" id="3.40.50.2300">
    <property type="match status" value="2"/>
</dbReference>
<dbReference type="SUPFAM" id="SSF47413">
    <property type="entry name" value="lambda repressor-like DNA-binding domains"/>
    <property type="match status" value="1"/>
</dbReference>
<dbReference type="SMART" id="SM00354">
    <property type="entry name" value="HTH_LACI"/>
    <property type="match status" value="1"/>
</dbReference>
<dbReference type="CDD" id="cd06267">
    <property type="entry name" value="PBP1_LacI_sugar_binding-like"/>
    <property type="match status" value="1"/>
</dbReference>
<dbReference type="PANTHER" id="PTHR30146">
    <property type="entry name" value="LACI-RELATED TRANSCRIPTIONAL REPRESSOR"/>
    <property type="match status" value="1"/>
</dbReference>
<gene>
    <name evidence="5" type="ordered locus">Kfla_1469</name>
</gene>
<dbReference type="SUPFAM" id="SSF53822">
    <property type="entry name" value="Periplasmic binding protein-like I"/>
    <property type="match status" value="1"/>
</dbReference>
<dbReference type="Pfam" id="PF00356">
    <property type="entry name" value="LacI"/>
    <property type="match status" value="1"/>
</dbReference>
<keyword evidence="1" id="KW-0805">Transcription regulation</keyword>
<dbReference type="InterPro" id="IPR000843">
    <property type="entry name" value="HTH_LacI"/>
</dbReference>
<dbReference type="Proteomes" id="UP000007967">
    <property type="component" value="Chromosome"/>
</dbReference>
<evidence type="ECO:0000313" key="6">
    <source>
        <dbReference type="Proteomes" id="UP000007967"/>
    </source>
</evidence>
<dbReference type="KEGG" id="kfl:Kfla_1469"/>
<dbReference type="CDD" id="cd01392">
    <property type="entry name" value="HTH_LacI"/>
    <property type="match status" value="1"/>
</dbReference>
<accession>D2PLE1</accession>
<dbReference type="EMBL" id="CP001736">
    <property type="protein sequence ID" value="ADB30570.1"/>
    <property type="molecule type" value="Genomic_DNA"/>
</dbReference>
<evidence type="ECO:0000313" key="5">
    <source>
        <dbReference type="EMBL" id="ADB30570.1"/>
    </source>
</evidence>
<dbReference type="RefSeq" id="WP_012919126.1">
    <property type="nucleotide sequence ID" value="NC_013729.1"/>
</dbReference>
<name>D2PLE1_KRIFD</name>
<dbReference type="PANTHER" id="PTHR30146:SF109">
    <property type="entry name" value="HTH-TYPE TRANSCRIPTIONAL REGULATOR GALS"/>
    <property type="match status" value="1"/>
</dbReference>
<sequence length="359" mass="38886">MNPGPSRPKAAPTVREVAELAGVSPMTVSRTLSGGKNVRREVQQRVMDAVATLGYHRNENARSIRPGHRSDLIGVAITNLANPYYGHFALGVEEVAAQHGRRMLLGNTGEDVAREKQLVSDFVGRQVEGLIVVPTGGAADHLKGTRLGDIPLVLASRTVRGLKADTVLIDDVNGAYESTKRILEAGHTRIGFLGNVISVATASRRYEGFCQALAEFGIESDPDLVTRGQQDAAAARKAMEALLALDDPPTAVFSTNNRNTIGALEAIGQRRLRDPKLSPPTLIAFDDVELAHLMQVPLLVVSHDPRELGAQAARMLFERLDHPERAKRARLIELPVVVGDILNQHRAKRRRAAGARPLP</sequence>
<feature type="domain" description="HTH lacI-type" evidence="4">
    <location>
        <begin position="12"/>
        <end position="66"/>
    </location>
</feature>
<dbReference type="Pfam" id="PF00532">
    <property type="entry name" value="Peripla_BP_1"/>
    <property type="match status" value="1"/>
</dbReference>
<reference evidence="6" key="1">
    <citation type="submission" date="2009-09" db="EMBL/GenBank/DDBJ databases">
        <title>The complete genome of Kribbella flavida DSM 17836.</title>
        <authorList>
            <consortium name="US DOE Joint Genome Institute (JGI-PGF)"/>
            <person name="Lucas S."/>
            <person name="Copeland A."/>
            <person name="Lapidus A."/>
            <person name="Glavina del Rio T."/>
            <person name="Dalin E."/>
            <person name="Tice H."/>
            <person name="Bruce D."/>
            <person name="Goodwin L."/>
            <person name="Pitluck S."/>
            <person name="Kyrpides N."/>
            <person name="Mavromatis K."/>
            <person name="Ivanova N."/>
            <person name="Saunders E."/>
            <person name="Brettin T."/>
            <person name="Detter J.C."/>
            <person name="Han C."/>
            <person name="Larimer F."/>
            <person name="Land M."/>
            <person name="Hauser L."/>
            <person name="Markowitz V."/>
            <person name="Cheng J.-F."/>
            <person name="Hugenholtz P."/>
            <person name="Woyke T."/>
            <person name="Wu D."/>
            <person name="Pukall R."/>
            <person name="Klenk H.-P."/>
            <person name="Eisen J.A."/>
        </authorList>
    </citation>
    <scope>NUCLEOTIDE SEQUENCE [LARGE SCALE GENOMIC DNA]</scope>
    <source>
        <strain evidence="6">DSM 17836 / JCM 10339 / NBRC 14399</strain>
    </source>
</reference>
<dbReference type="AlphaFoldDB" id="D2PLE1"/>
<dbReference type="STRING" id="479435.Kfla_1469"/>
<dbReference type="GO" id="GO:0000976">
    <property type="term" value="F:transcription cis-regulatory region binding"/>
    <property type="evidence" value="ECO:0007669"/>
    <property type="project" value="TreeGrafter"/>
</dbReference>
<dbReference type="InterPro" id="IPR010982">
    <property type="entry name" value="Lambda_DNA-bd_dom_sf"/>
</dbReference>
<keyword evidence="6" id="KW-1185">Reference proteome</keyword>
<dbReference type="Gene3D" id="1.10.260.40">
    <property type="entry name" value="lambda repressor-like DNA-binding domains"/>
    <property type="match status" value="1"/>
</dbReference>
<dbReference type="HOGENOM" id="CLU_037628_6_0_11"/>
<evidence type="ECO:0000259" key="4">
    <source>
        <dbReference type="PROSITE" id="PS50932"/>
    </source>
</evidence>
<organism evidence="5 6">
    <name type="scientific">Kribbella flavida (strain DSM 17836 / JCM 10339 / NBRC 14399)</name>
    <dbReference type="NCBI Taxonomy" id="479435"/>
    <lineage>
        <taxon>Bacteria</taxon>
        <taxon>Bacillati</taxon>
        <taxon>Actinomycetota</taxon>
        <taxon>Actinomycetes</taxon>
        <taxon>Propionibacteriales</taxon>
        <taxon>Kribbellaceae</taxon>
        <taxon>Kribbella</taxon>
    </lineage>
</organism>
<dbReference type="InterPro" id="IPR028082">
    <property type="entry name" value="Peripla_BP_I"/>
</dbReference>